<name>A0A5N7JPR0_9PSED</name>
<evidence type="ECO:0000256" key="1">
    <source>
        <dbReference type="SAM" id="Phobius"/>
    </source>
</evidence>
<accession>A0A5N7JPR0</accession>
<dbReference type="EMBL" id="VUBA01000032">
    <property type="protein sequence ID" value="MPQ83398.1"/>
    <property type="molecule type" value="Genomic_DNA"/>
</dbReference>
<keyword evidence="1" id="KW-0472">Membrane</keyword>
<dbReference type="Proteomes" id="UP000325438">
    <property type="component" value="Unassembled WGS sequence"/>
</dbReference>
<keyword evidence="1" id="KW-0812">Transmembrane</keyword>
<evidence type="ECO:0000313" key="2">
    <source>
        <dbReference type="EMBL" id="MPQ83398.1"/>
    </source>
</evidence>
<keyword evidence="1" id="KW-1133">Transmembrane helix</keyword>
<evidence type="ECO:0000313" key="3">
    <source>
        <dbReference type="Proteomes" id="UP000325438"/>
    </source>
</evidence>
<organism evidence="2 3">
    <name type="scientific">Pseudomonas kitaguniensis</name>
    <dbReference type="NCBI Taxonomy" id="2607908"/>
    <lineage>
        <taxon>Bacteria</taxon>
        <taxon>Pseudomonadati</taxon>
        <taxon>Pseudomonadota</taxon>
        <taxon>Gammaproteobacteria</taxon>
        <taxon>Pseudomonadales</taxon>
        <taxon>Pseudomonadaceae</taxon>
        <taxon>Pseudomonas</taxon>
    </lineage>
</organism>
<sequence>MLPGFAGVAVRKVQRHIAILEFSDTRLTLRNNNKRQSAMFKHSKVRQAGLILFATTLILILPNLTKIIG</sequence>
<comment type="caution">
    <text evidence="2">The sequence shown here is derived from an EMBL/GenBank/DDBJ whole genome shotgun (WGS) entry which is preliminary data.</text>
</comment>
<protein>
    <submittedName>
        <fullName evidence="2">Uncharacterized protein</fullName>
    </submittedName>
</protein>
<gene>
    <name evidence="2" type="ORF">F0170_04990</name>
</gene>
<feature type="transmembrane region" description="Helical" evidence="1">
    <location>
        <begin position="48"/>
        <end position="68"/>
    </location>
</feature>
<dbReference type="AlphaFoldDB" id="A0A5N7JPR0"/>
<proteinExistence type="predicted"/>
<reference evidence="2 3" key="1">
    <citation type="submission" date="2019-09" db="EMBL/GenBank/DDBJ databases">
        <title>The draft genomes of Allium pathogen Pseudomonas sp.</title>
        <authorList>
            <person name="Fujikawa T."/>
            <person name="Sawada H."/>
        </authorList>
    </citation>
    <scope>NUCLEOTIDE SEQUENCE [LARGE SCALE GENOMIC DNA]</scope>
    <source>
        <strain evidence="2 3">MAFF 730085</strain>
    </source>
</reference>